<reference evidence="2 3" key="1">
    <citation type="submission" date="2023-10" db="EMBL/GenBank/DDBJ databases">
        <title>Genomes of two closely related lineages of the louse Polyplax serrata with different host specificities.</title>
        <authorList>
            <person name="Martinu J."/>
            <person name="Tarabai H."/>
            <person name="Stefka J."/>
            <person name="Hypsa V."/>
        </authorList>
    </citation>
    <scope>NUCLEOTIDE SEQUENCE [LARGE SCALE GENOMIC DNA]</scope>
    <source>
        <strain evidence="2">HR10_N</strain>
    </source>
</reference>
<evidence type="ECO:0000256" key="1">
    <source>
        <dbReference type="SAM" id="MobiDB-lite"/>
    </source>
</evidence>
<proteinExistence type="predicted"/>
<organism evidence="2 3">
    <name type="scientific">Polyplax serrata</name>
    <name type="common">Common mouse louse</name>
    <dbReference type="NCBI Taxonomy" id="468196"/>
    <lineage>
        <taxon>Eukaryota</taxon>
        <taxon>Metazoa</taxon>
        <taxon>Ecdysozoa</taxon>
        <taxon>Arthropoda</taxon>
        <taxon>Hexapoda</taxon>
        <taxon>Insecta</taxon>
        <taxon>Pterygota</taxon>
        <taxon>Neoptera</taxon>
        <taxon>Paraneoptera</taxon>
        <taxon>Psocodea</taxon>
        <taxon>Troctomorpha</taxon>
        <taxon>Phthiraptera</taxon>
        <taxon>Anoplura</taxon>
        <taxon>Polyplacidae</taxon>
        <taxon>Polyplax</taxon>
    </lineage>
</organism>
<dbReference type="AlphaFoldDB" id="A0AAN8SAV0"/>
<evidence type="ECO:0000313" key="2">
    <source>
        <dbReference type="EMBL" id="KAK6642913.1"/>
    </source>
</evidence>
<sequence>MPAKGGSGNKTQCTRQKKERARAGIEYESKRGSCILIELACYQRVIRVVLDRGPGPRPRPTLLKTKVLQIIQLHQSTKVTDANKHVSIVPEE</sequence>
<dbReference type="EMBL" id="JAWJWE010000002">
    <property type="protein sequence ID" value="KAK6642913.1"/>
    <property type="molecule type" value="Genomic_DNA"/>
</dbReference>
<feature type="region of interest" description="Disordered" evidence="1">
    <location>
        <begin position="1"/>
        <end position="22"/>
    </location>
</feature>
<protein>
    <submittedName>
        <fullName evidence="2">Uncharacterized protein</fullName>
    </submittedName>
</protein>
<evidence type="ECO:0000313" key="3">
    <source>
        <dbReference type="Proteomes" id="UP001372834"/>
    </source>
</evidence>
<gene>
    <name evidence="2" type="ORF">RUM43_004415</name>
</gene>
<name>A0AAN8SAV0_POLSC</name>
<dbReference type="Proteomes" id="UP001372834">
    <property type="component" value="Unassembled WGS sequence"/>
</dbReference>
<comment type="caution">
    <text evidence="2">The sequence shown here is derived from an EMBL/GenBank/DDBJ whole genome shotgun (WGS) entry which is preliminary data.</text>
</comment>
<accession>A0AAN8SAV0</accession>